<comment type="subcellular location">
    <subcellularLocation>
        <location evidence="1">Cell membrane</location>
        <topology evidence="1">Multi-pass membrane protein</topology>
    </subcellularLocation>
</comment>
<organism evidence="10 11">
    <name type="scientific">Sphingomonas yantingensis</name>
    <dbReference type="NCBI Taxonomy" id="1241761"/>
    <lineage>
        <taxon>Bacteria</taxon>
        <taxon>Pseudomonadati</taxon>
        <taxon>Pseudomonadota</taxon>
        <taxon>Alphaproteobacteria</taxon>
        <taxon>Sphingomonadales</taxon>
        <taxon>Sphingomonadaceae</taxon>
        <taxon>Sphingomonas</taxon>
    </lineage>
</organism>
<keyword evidence="4 6" id="KW-1133">Transmembrane helix</keyword>
<evidence type="ECO:0000259" key="9">
    <source>
        <dbReference type="PROSITE" id="PS50887"/>
    </source>
</evidence>
<dbReference type="Gene3D" id="3.30.70.270">
    <property type="match status" value="1"/>
</dbReference>
<dbReference type="InterPro" id="IPR052155">
    <property type="entry name" value="Biofilm_reg_signaling"/>
</dbReference>
<dbReference type="Gene3D" id="3.30.450.20">
    <property type="entry name" value="PAS domain"/>
    <property type="match status" value="1"/>
</dbReference>
<evidence type="ECO:0000256" key="3">
    <source>
        <dbReference type="ARBA" id="ARBA00022692"/>
    </source>
</evidence>
<dbReference type="Pfam" id="PF05231">
    <property type="entry name" value="MASE1"/>
    <property type="match status" value="1"/>
</dbReference>
<dbReference type="PROSITE" id="PS50887">
    <property type="entry name" value="GGDEF"/>
    <property type="match status" value="1"/>
</dbReference>
<dbReference type="SUPFAM" id="SSF55785">
    <property type="entry name" value="PYP-like sensor domain (PAS domain)"/>
    <property type="match status" value="1"/>
</dbReference>
<evidence type="ECO:0000259" key="8">
    <source>
        <dbReference type="PROSITE" id="PS50113"/>
    </source>
</evidence>
<reference evidence="10 11" key="1">
    <citation type="submission" date="2020-08" db="EMBL/GenBank/DDBJ databases">
        <title>Genomic Encyclopedia of Type Strains, Phase IV (KMG-IV): sequencing the most valuable type-strain genomes for metagenomic binning, comparative biology and taxonomic classification.</title>
        <authorList>
            <person name="Goeker M."/>
        </authorList>
    </citation>
    <scope>NUCLEOTIDE SEQUENCE [LARGE SCALE GENOMIC DNA]</scope>
    <source>
        <strain evidence="10 11">DSM 27244</strain>
    </source>
</reference>
<dbReference type="SMART" id="SM00091">
    <property type="entry name" value="PAS"/>
    <property type="match status" value="1"/>
</dbReference>
<dbReference type="InterPro" id="IPR043128">
    <property type="entry name" value="Rev_trsase/Diguanyl_cyclase"/>
</dbReference>
<dbReference type="GO" id="GO:0005886">
    <property type="term" value="C:plasma membrane"/>
    <property type="evidence" value="ECO:0007669"/>
    <property type="project" value="UniProtKB-SubCell"/>
</dbReference>
<dbReference type="NCBIfam" id="TIGR00229">
    <property type="entry name" value="sensory_box"/>
    <property type="match status" value="1"/>
</dbReference>
<evidence type="ECO:0000256" key="6">
    <source>
        <dbReference type="SAM" id="Phobius"/>
    </source>
</evidence>
<keyword evidence="11" id="KW-1185">Reference proteome</keyword>
<accession>A0A7W9EJ95</accession>
<dbReference type="InterPro" id="IPR029787">
    <property type="entry name" value="Nucleotide_cyclase"/>
</dbReference>
<feature type="transmembrane region" description="Helical" evidence="6">
    <location>
        <begin position="196"/>
        <end position="215"/>
    </location>
</feature>
<dbReference type="CDD" id="cd00130">
    <property type="entry name" value="PAS"/>
    <property type="match status" value="1"/>
</dbReference>
<keyword evidence="5 6" id="KW-0472">Membrane</keyword>
<dbReference type="Pfam" id="PF00990">
    <property type="entry name" value="GGDEF"/>
    <property type="match status" value="1"/>
</dbReference>
<dbReference type="RefSeq" id="WP_184026913.1">
    <property type="nucleotide sequence ID" value="NZ_JACIJJ010000002.1"/>
</dbReference>
<sequence length="597" mass="63193">MARSDVRSLTGTGPLLLFGAGYAAAIGVSLLTRFGGGVACMWLAMGVLSPYLAKVPVRDWWRVAIVAIGVSAVLTAVAGLGPVAAIPLAPLNFIEASILALLLRRFAPVDDGALRSIGQVAVVIGGGILAAGLTAFPASFVAAHVTQTGFWHNWTNWTTGHALGTIALAPIGLLLLSGDLGHWWTGATRGERIEAGVHAAFVTLVSAGTFAQSVLPLSFLPILPVTLATFRLGRIGAAVSTLILSMIAIFFSLRGVGPVTLMPPDPSLRIHLVQFYLATVVITVLPAAADLRRRKDVLRRLAASEARYRLVTENASDVVLTLDAEGRIRFVSPSIEGLGDYRVAALLGTPAGNLLAPEHRPAAARAHLDALRDPGTSQVVEVETRPDAEGAQRWIEMRMRAIEGGPAGTTIELVCAIRDISKRKSVEAELQRAARTDPLTGLANRRLFNDALDLVLERVARDERAKACIAIFDIDHFKRVNDAFGHDAGDRVLARFAQIAQGVTRAKDLVARLGGEEFGLVLPGAGREEAQAICERLRAEFAGAALVLEDGSHVWTTVSAGIAAIGGEDSRADVMRIADAALYAAKRAGRDRLVLAA</sequence>
<feature type="transmembrane region" description="Helical" evidence="6">
    <location>
        <begin position="162"/>
        <end position="184"/>
    </location>
</feature>
<feature type="transmembrane region" description="Helical" evidence="6">
    <location>
        <begin position="60"/>
        <end position="78"/>
    </location>
</feature>
<dbReference type="PROSITE" id="PS50113">
    <property type="entry name" value="PAC"/>
    <property type="match status" value="1"/>
</dbReference>
<dbReference type="InterPro" id="IPR007895">
    <property type="entry name" value="MASE1"/>
</dbReference>
<dbReference type="InterPro" id="IPR000700">
    <property type="entry name" value="PAS-assoc_C"/>
</dbReference>
<feature type="transmembrane region" description="Helical" evidence="6">
    <location>
        <begin position="235"/>
        <end position="256"/>
    </location>
</feature>
<evidence type="ECO:0000256" key="4">
    <source>
        <dbReference type="ARBA" id="ARBA00022989"/>
    </source>
</evidence>
<evidence type="ECO:0000313" key="10">
    <source>
        <dbReference type="EMBL" id="MBB5698356.1"/>
    </source>
</evidence>
<feature type="domain" description="GGDEF" evidence="9">
    <location>
        <begin position="465"/>
        <end position="597"/>
    </location>
</feature>
<dbReference type="Pfam" id="PF08448">
    <property type="entry name" value="PAS_4"/>
    <property type="match status" value="1"/>
</dbReference>
<comment type="caution">
    <text evidence="10">The sequence shown here is derived from an EMBL/GenBank/DDBJ whole genome shotgun (WGS) entry which is preliminary data.</text>
</comment>
<name>A0A7W9EJ95_9SPHN</name>
<dbReference type="CDD" id="cd01949">
    <property type="entry name" value="GGDEF"/>
    <property type="match status" value="1"/>
</dbReference>
<feature type="transmembrane region" description="Helical" evidence="6">
    <location>
        <begin position="268"/>
        <end position="289"/>
    </location>
</feature>
<dbReference type="EMBL" id="JACIJJ010000002">
    <property type="protein sequence ID" value="MBB5698356.1"/>
    <property type="molecule type" value="Genomic_DNA"/>
</dbReference>
<dbReference type="SMART" id="SM00267">
    <property type="entry name" value="GGDEF"/>
    <property type="match status" value="1"/>
</dbReference>
<proteinExistence type="predicted"/>
<evidence type="ECO:0000313" key="11">
    <source>
        <dbReference type="Proteomes" id="UP000557739"/>
    </source>
</evidence>
<evidence type="ECO:0000256" key="2">
    <source>
        <dbReference type="ARBA" id="ARBA00022475"/>
    </source>
</evidence>
<dbReference type="FunFam" id="3.30.70.270:FF:000001">
    <property type="entry name" value="Diguanylate cyclase domain protein"/>
    <property type="match status" value="1"/>
</dbReference>
<dbReference type="PANTHER" id="PTHR44757">
    <property type="entry name" value="DIGUANYLATE CYCLASE DGCP"/>
    <property type="match status" value="1"/>
</dbReference>
<protein>
    <submittedName>
        <fullName evidence="10">Diguanylate cyclase (GGDEF)-like protein/PAS domain S-box-containing protein</fullName>
    </submittedName>
</protein>
<gene>
    <name evidence="10" type="ORF">FHR19_001701</name>
</gene>
<dbReference type="Proteomes" id="UP000557739">
    <property type="component" value="Unassembled WGS sequence"/>
</dbReference>
<feature type="transmembrane region" description="Helical" evidence="6">
    <location>
        <begin position="116"/>
        <end position="142"/>
    </location>
</feature>
<dbReference type="PROSITE" id="PS50112">
    <property type="entry name" value="PAS"/>
    <property type="match status" value="1"/>
</dbReference>
<dbReference type="InterPro" id="IPR000160">
    <property type="entry name" value="GGDEF_dom"/>
</dbReference>
<evidence type="ECO:0000256" key="5">
    <source>
        <dbReference type="ARBA" id="ARBA00023136"/>
    </source>
</evidence>
<dbReference type="InterPro" id="IPR000014">
    <property type="entry name" value="PAS"/>
</dbReference>
<dbReference type="AlphaFoldDB" id="A0A7W9EJ95"/>
<dbReference type="InterPro" id="IPR013656">
    <property type="entry name" value="PAS_4"/>
</dbReference>
<dbReference type="NCBIfam" id="TIGR00254">
    <property type="entry name" value="GGDEF"/>
    <property type="match status" value="1"/>
</dbReference>
<keyword evidence="2" id="KW-1003">Cell membrane</keyword>
<dbReference type="PANTHER" id="PTHR44757:SF2">
    <property type="entry name" value="BIOFILM ARCHITECTURE MAINTENANCE PROTEIN MBAA"/>
    <property type="match status" value="1"/>
</dbReference>
<feature type="domain" description="PAS" evidence="7">
    <location>
        <begin position="304"/>
        <end position="374"/>
    </location>
</feature>
<feature type="domain" description="PAC" evidence="8">
    <location>
        <begin position="378"/>
        <end position="432"/>
    </location>
</feature>
<dbReference type="SUPFAM" id="SSF55073">
    <property type="entry name" value="Nucleotide cyclase"/>
    <property type="match status" value="1"/>
</dbReference>
<dbReference type="GO" id="GO:0003824">
    <property type="term" value="F:catalytic activity"/>
    <property type="evidence" value="ECO:0007669"/>
    <property type="project" value="UniProtKB-ARBA"/>
</dbReference>
<dbReference type="InterPro" id="IPR035965">
    <property type="entry name" value="PAS-like_dom_sf"/>
</dbReference>
<evidence type="ECO:0000256" key="1">
    <source>
        <dbReference type="ARBA" id="ARBA00004651"/>
    </source>
</evidence>
<evidence type="ECO:0000259" key="7">
    <source>
        <dbReference type="PROSITE" id="PS50112"/>
    </source>
</evidence>
<feature type="transmembrane region" description="Helical" evidence="6">
    <location>
        <begin position="33"/>
        <end position="53"/>
    </location>
</feature>
<keyword evidence="3 6" id="KW-0812">Transmembrane</keyword>